<accession>A0ACC1QRU5</accession>
<keyword evidence="2" id="KW-1185">Reference proteome</keyword>
<reference evidence="1" key="1">
    <citation type="submission" date="2022-07" db="EMBL/GenBank/DDBJ databases">
        <title>Genome Sequence of Lecanicillium saksenae.</title>
        <authorList>
            <person name="Buettner E."/>
        </authorList>
    </citation>
    <scope>NUCLEOTIDE SEQUENCE</scope>
    <source>
        <strain evidence="1">VT-O1</strain>
    </source>
</reference>
<name>A0ACC1QRU5_9HYPO</name>
<evidence type="ECO:0000313" key="2">
    <source>
        <dbReference type="Proteomes" id="UP001148737"/>
    </source>
</evidence>
<organism evidence="1 2">
    <name type="scientific">Lecanicillium saksenae</name>
    <dbReference type="NCBI Taxonomy" id="468837"/>
    <lineage>
        <taxon>Eukaryota</taxon>
        <taxon>Fungi</taxon>
        <taxon>Dikarya</taxon>
        <taxon>Ascomycota</taxon>
        <taxon>Pezizomycotina</taxon>
        <taxon>Sordariomycetes</taxon>
        <taxon>Hypocreomycetidae</taxon>
        <taxon>Hypocreales</taxon>
        <taxon>Cordycipitaceae</taxon>
        <taxon>Lecanicillium</taxon>
    </lineage>
</organism>
<dbReference type="Proteomes" id="UP001148737">
    <property type="component" value="Unassembled WGS sequence"/>
</dbReference>
<protein>
    <submittedName>
        <fullName evidence="1">Uncharacterized protein</fullName>
    </submittedName>
</protein>
<dbReference type="EMBL" id="JANAKD010000755">
    <property type="protein sequence ID" value="KAJ3489064.1"/>
    <property type="molecule type" value="Genomic_DNA"/>
</dbReference>
<proteinExistence type="predicted"/>
<gene>
    <name evidence="1" type="ORF">NLG97_g6070</name>
</gene>
<evidence type="ECO:0000313" key="1">
    <source>
        <dbReference type="EMBL" id="KAJ3489064.1"/>
    </source>
</evidence>
<comment type="caution">
    <text evidence="1">The sequence shown here is derived from an EMBL/GenBank/DDBJ whole genome shotgun (WGS) entry which is preliminary data.</text>
</comment>
<sequence>MSSPRDPARLRQGLNPLTTSALGSLVGQQHGTPISAVSMASSHVHSAHTPASALQPYNPQEWVPPGAPPMPERQVQYAAEAQASAPPPPPYSPPRSRQQRPVSTAFEHALAPMSTPSPRMTSNHAMHHASPEALPNPSFPPPPGTSGRGGSRDRRFGLPSLGRRREPEQQASPPDGHSVAHARRSMGPMSFYAPEPQRPVAGPSADGLPPAARRAASTGAIDTPTSNRSRSTSQTRWEPGMPLPPPPPGPPPAGSRSQSVQSVDRNVVPIISPPTRRPPPSGVTSLGPVPPTPADWVDSDTQPTHIPPDRRRSPGLAIDTETARTSNQVTEALGSASSTGSLNRAGAVRHDKTILQRRTESRHTSHGSIDAVAHPHTISDIVVPSTANGLSRRLTITKSTPRSAGRPEAPRSGDSITLNDSRNSTPRGPSSAQLPGFETATPPFSPYQNRPTTSSGLALAPKSLPTPPPHKRSGSGSQQRDSSRPPLSAGTNISKQAATLQTADQFAVSTIERFRNFATQETAAASDADRVRLFADFIVNESRIRRERYAGAIGEMGSEIFDLTRDLFRPMTNSRRDSATSQDWTPSSAGPSRSHLESSGVSSASDGVFNSAPASAGISHSPTTSVTAQNYGGTNYMPSLSPILSMSVSDNHENSSRGRPPSRWWETDSNGDPAQRWERSKRESKYMGVSKDRWVEEDAEFAGAGEGSSSQYPPEKTGWHDQDEPSWTPQPQRFSTNSLESTSSPATRVGGLDVSRLVTMPPPYPRHHPAVNNNHPELTETRTAVRGLSELGEIDSTKEKFTLASSKRRDEFAGAAAERRRALKENLQKEIGAGNIGYADAAAIESDSEAHERDKAKELEKTEYEQFQNSVIVPLNELLSSRIAKATDLFDNLARQLFGSDQNDADMPQEEGDDRPELLEKLTLLKWIFETREFLHRTIFDLLTDRNGRYRDVVLTPYRLSGNTEKLKSAEEFFAADASNRENAYANEVLNRTREFRSVVDSAVQRGVALQLSAFWDIAPPLHGLVESIPSSLEGFEIQIPPGEFEENPAYHDHPLQYLFSLLLHAEKSTYQFIESHTNLLCLLHEVKEAVVNGKGRVLETQMQDADGTPVTPATRMARAQKMRHDEGRRLTEDLQEKVREVQEQWNSALGEDLKNVKERTREWLLETGGWDETLEEGEFIAREE</sequence>